<keyword evidence="12" id="KW-0175">Coiled coil</keyword>
<dbReference type="InterPro" id="IPR029150">
    <property type="entry name" value="dCache_3"/>
</dbReference>
<dbReference type="InterPro" id="IPR004089">
    <property type="entry name" value="MCPsignal_dom"/>
</dbReference>
<feature type="transmembrane region" description="Helical" evidence="14">
    <location>
        <begin position="457"/>
        <end position="476"/>
    </location>
</feature>
<evidence type="ECO:0000256" key="1">
    <source>
        <dbReference type="ARBA" id="ARBA00004370"/>
    </source>
</evidence>
<feature type="transmembrane region" description="Helical" evidence="14">
    <location>
        <begin position="169"/>
        <end position="188"/>
    </location>
</feature>
<organism evidence="18 19">
    <name type="scientific">Hydrogenovibrio thermophilus</name>
    <dbReference type="NCBI Taxonomy" id="265883"/>
    <lineage>
        <taxon>Bacteria</taxon>
        <taxon>Pseudomonadati</taxon>
        <taxon>Pseudomonadota</taxon>
        <taxon>Gammaproteobacteria</taxon>
        <taxon>Thiotrichales</taxon>
        <taxon>Piscirickettsiaceae</taxon>
        <taxon>Hydrogenovibrio</taxon>
    </lineage>
</organism>
<proteinExistence type="inferred from homology"/>
<dbReference type="CDD" id="cd11386">
    <property type="entry name" value="MCP_signal"/>
    <property type="match status" value="1"/>
</dbReference>
<protein>
    <submittedName>
        <fullName evidence="18">PAS domain S-box protein</fullName>
    </submittedName>
</protein>
<dbReference type="InterPro" id="IPR000014">
    <property type="entry name" value="PAS"/>
</dbReference>
<dbReference type="GO" id="GO:0005524">
    <property type="term" value="F:ATP binding"/>
    <property type="evidence" value="ECO:0007669"/>
    <property type="project" value="UniProtKB-KW"/>
</dbReference>
<keyword evidence="8" id="KW-0902">Two-component regulatory system</keyword>
<accession>A0A410H573</accession>
<evidence type="ECO:0000256" key="14">
    <source>
        <dbReference type="SAM" id="Phobius"/>
    </source>
</evidence>
<evidence type="ECO:0000256" key="11">
    <source>
        <dbReference type="PROSITE-ProRule" id="PRU00284"/>
    </source>
</evidence>
<evidence type="ECO:0000256" key="3">
    <source>
        <dbReference type="ARBA" id="ARBA00022553"/>
    </source>
</evidence>
<dbReference type="KEGG" id="htr:EPV75_10470"/>
<evidence type="ECO:0000259" key="15">
    <source>
        <dbReference type="PROSITE" id="PS50111"/>
    </source>
</evidence>
<keyword evidence="3" id="KW-0597">Phosphoprotein</keyword>
<dbReference type="Pfam" id="PF14827">
    <property type="entry name" value="dCache_3"/>
    <property type="match status" value="1"/>
</dbReference>
<dbReference type="Gene3D" id="1.20.120.1530">
    <property type="match status" value="1"/>
</dbReference>
<dbReference type="SMART" id="SM00086">
    <property type="entry name" value="PAC"/>
    <property type="match status" value="1"/>
</dbReference>
<dbReference type="GO" id="GO:0016020">
    <property type="term" value="C:membrane"/>
    <property type="evidence" value="ECO:0007669"/>
    <property type="project" value="UniProtKB-SubCell"/>
</dbReference>
<feature type="coiled-coil region" evidence="12">
    <location>
        <begin position="735"/>
        <end position="783"/>
    </location>
</feature>
<dbReference type="Pfam" id="PF13682">
    <property type="entry name" value="CZB"/>
    <property type="match status" value="1"/>
</dbReference>
<dbReference type="Pfam" id="PF00015">
    <property type="entry name" value="MCPsignal"/>
    <property type="match status" value="1"/>
</dbReference>
<reference evidence="18 19" key="1">
    <citation type="journal article" date="2018" name="Environ. Microbiol.">
        <title>Genomes of ubiquitous marine and hypersaline Hydrogenovibrio, Thiomicrorhabdus and Thiomicrospira spp. encode a diversity of mechanisms to sustain chemolithoautotrophy in heterogeneous environments.</title>
        <authorList>
            <person name="Scott K.M."/>
            <person name="Williams J."/>
            <person name="Porter C.M.B."/>
            <person name="Russel S."/>
            <person name="Harmer T.L."/>
            <person name="Paul J.H."/>
            <person name="Antonen K.M."/>
            <person name="Bridges M.K."/>
            <person name="Camper G.J."/>
            <person name="Campla C.K."/>
            <person name="Casella L.G."/>
            <person name="Chase E."/>
            <person name="Conrad J.W."/>
            <person name="Cruz M.C."/>
            <person name="Dunlap D.S."/>
            <person name="Duran L."/>
            <person name="Fahsbender E.M."/>
            <person name="Goldsmith D.B."/>
            <person name="Keeley R.F."/>
            <person name="Kondoff M.R."/>
            <person name="Kussy B.I."/>
            <person name="Lane M.K."/>
            <person name="Lawler S."/>
            <person name="Leigh B.A."/>
            <person name="Lewis C."/>
            <person name="Lostal L.M."/>
            <person name="Marking D."/>
            <person name="Mancera P.A."/>
            <person name="McClenthan E.C."/>
            <person name="McIntyre E.A."/>
            <person name="Mine J.A."/>
            <person name="Modi S."/>
            <person name="Moore B.D."/>
            <person name="Morgan W.A."/>
            <person name="Nelson K.M."/>
            <person name="Nguyen K.N."/>
            <person name="Ogburn N."/>
            <person name="Parrino D.G."/>
            <person name="Pedapudi A.D."/>
            <person name="Pelham R.P."/>
            <person name="Preece A.M."/>
            <person name="Rampersad E.A."/>
            <person name="Richardson J.C."/>
            <person name="Rodgers C.M."/>
            <person name="Schaffer B.L."/>
            <person name="Sheridan N.E."/>
            <person name="Solone M.R."/>
            <person name="Staley Z.R."/>
            <person name="Tabuchi M."/>
            <person name="Waide R.J."/>
            <person name="Wanjugi P.W."/>
            <person name="Young S."/>
            <person name="Clum A."/>
            <person name="Daum C."/>
            <person name="Huntemann M."/>
            <person name="Ivanova N."/>
            <person name="Kyrpides N."/>
            <person name="Mikhailova N."/>
            <person name="Palaniappan K."/>
            <person name="Pillay M."/>
            <person name="Reddy T.B.K."/>
            <person name="Shapiro N."/>
            <person name="Stamatis D."/>
            <person name="Varghese N."/>
            <person name="Woyke T."/>
            <person name="Boden R."/>
            <person name="Freyermuth S.K."/>
            <person name="Kerfeld C.A."/>
        </authorList>
    </citation>
    <scope>NUCLEOTIDE SEQUENCE [LARGE SCALE GENOMIC DNA]</scope>
    <source>
        <strain evidence="18 19">JR-2</strain>
    </source>
</reference>
<sequence length="1168" mass="128081">MTQANRPLIDEQVEIPDYYRIISRTDLQGTILEANSEFIEVSGYPTDEIIGQPHNILRHPDVPKAVFKDFWDTLKAGLSWTQIVKNRTKDGRHYWVKANAAPIVENGKSIGYISVRTPATKEEIATASAAYKGINAGRLVIHRGKIQKPSSYRFDQLNPFNRMKIMSKLAVTGLILVVLGFAISATLAEIDYLKAEDENAQIRKEQIVRDLDNYVSKYELVSLNTAIGLAANPDVIRSLESGDNRLAKKALDEDFNLIKKVSGQTVRAHIHDARGHSFLRSWRDKSGDDLKSFRYTVNQVRERQTAVTGIELGRAGAAIRSLSPIFSEDGSTFLGSVEIVSSIKSLVKFLQNDAIDYVSLFTPNALDIAVKAKDNPKFGNLTLASTTDFAPETVEKLKAIDINRLIDKGQLIANGAFYALKPITDTNGDMIGYHIFIEDMTKLNGLNKAAANAAIDSVVNVGVSMLALIIIFLLLIKTNVIRPLKRIVDVMTHATESGDLSTRVDASHKDEMGQLAEAYNNQMQSAQVSLGEAGRMMKDISEGRLKTETIIPMTGDYQVMKTNLNNASKALQETFGEVRGILKEIRAGNFNYETHHQTRGDFSDAMKDAQAAMTILKGVFYEVNELMSQVAEGFFGRRITSKAEGEIQELKDNINASLDKLESIIQQTTQVMIAQGTGDLRARIDMETDGTLAVLKAGINSSITNIGSLLSQSTYSIKKLSDGTIKISNDISDLSARTQQQAASLEETAASMEQITSTIQQTANNAKEANEAATASLSEAREANQVVHKTIESINEINEASAKISEITALIDSIAFQTNLLALNAAVEAARAGDHGRGFAVVAGEVRTLAGKSADAAKDIRQLIDNTVEKVHEGAKLADESGKALELINDSIARIGSYVSEISQTSAEQAKGVEQVNIAISSIDQVTQQNSTLVDETAERTAEMSRLAESVDELIGTFKIDLDQIAFRTAMESGMFTFAHARRAHRQWKGIITAYVEGIDIEFDHAAATDHHKCALGQWYYGPEGQKYMHLQEMKDVEKWHAELHAIIKRILEANKVDDTEAVKHEFRNLDHASEEVIKYLSLAEKAVVREARLHEDTTQTSAVSGRPTPKLAASKTPEAKPEKPAAKPEDKPTSSGSKPSKPAPEAGLQKPAPSQPKQDNGDEWGEF</sequence>
<dbReference type="PROSITE" id="PS50885">
    <property type="entry name" value="HAMP"/>
    <property type="match status" value="2"/>
</dbReference>
<dbReference type="RefSeq" id="WP_128385353.1">
    <property type="nucleotide sequence ID" value="NZ_CP035033.1"/>
</dbReference>
<dbReference type="Pfam" id="PF00672">
    <property type="entry name" value="HAMP"/>
    <property type="match status" value="1"/>
</dbReference>
<dbReference type="CDD" id="cd00130">
    <property type="entry name" value="PAS"/>
    <property type="match status" value="1"/>
</dbReference>
<feature type="compositionally biased region" description="Low complexity" evidence="13">
    <location>
        <begin position="1134"/>
        <end position="1145"/>
    </location>
</feature>
<dbReference type="Pfam" id="PF08447">
    <property type="entry name" value="PAS_3"/>
    <property type="match status" value="1"/>
</dbReference>
<dbReference type="Gene3D" id="3.30.450.20">
    <property type="entry name" value="PAS domain"/>
    <property type="match status" value="2"/>
</dbReference>
<keyword evidence="5" id="KW-0547">Nucleotide-binding</keyword>
<evidence type="ECO:0000256" key="9">
    <source>
        <dbReference type="ARBA" id="ARBA00023224"/>
    </source>
</evidence>
<evidence type="ECO:0000259" key="16">
    <source>
        <dbReference type="PROSITE" id="PS50112"/>
    </source>
</evidence>
<feature type="domain" description="HAMP" evidence="17">
    <location>
        <begin position="478"/>
        <end position="531"/>
    </location>
</feature>
<comment type="subcellular location">
    <subcellularLocation>
        <location evidence="1">Membrane</location>
    </subcellularLocation>
</comment>
<dbReference type="InterPro" id="IPR001610">
    <property type="entry name" value="PAC"/>
</dbReference>
<evidence type="ECO:0000256" key="5">
    <source>
        <dbReference type="ARBA" id="ARBA00022741"/>
    </source>
</evidence>
<feature type="domain" description="PAS" evidence="16">
    <location>
        <begin position="26"/>
        <end position="77"/>
    </location>
</feature>
<dbReference type="FunFam" id="1.10.287.950:FF:000001">
    <property type="entry name" value="Methyl-accepting chemotaxis sensory transducer"/>
    <property type="match status" value="1"/>
</dbReference>
<dbReference type="GO" id="GO:0000160">
    <property type="term" value="P:phosphorelay signal transduction system"/>
    <property type="evidence" value="ECO:0007669"/>
    <property type="project" value="UniProtKB-KW"/>
</dbReference>
<dbReference type="CDD" id="cd06225">
    <property type="entry name" value="HAMP"/>
    <property type="match status" value="1"/>
</dbReference>
<dbReference type="InterPro" id="IPR004090">
    <property type="entry name" value="Chemotax_Me-accpt_rcpt"/>
</dbReference>
<dbReference type="PANTHER" id="PTHR43531:SF11">
    <property type="entry name" value="METHYL-ACCEPTING CHEMOTAXIS PROTEIN 3"/>
    <property type="match status" value="1"/>
</dbReference>
<keyword evidence="4" id="KW-0808">Transferase</keyword>
<dbReference type="GO" id="GO:0004888">
    <property type="term" value="F:transmembrane signaling receptor activity"/>
    <property type="evidence" value="ECO:0007669"/>
    <property type="project" value="InterPro"/>
</dbReference>
<dbReference type="Gene3D" id="6.10.340.10">
    <property type="match status" value="1"/>
</dbReference>
<dbReference type="PRINTS" id="PR00260">
    <property type="entry name" value="CHEMTRNSDUCR"/>
</dbReference>
<keyword evidence="9 11" id="KW-0807">Transducer</keyword>
<dbReference type="SMART" id="SM00304">
    <property type="entry name" value="HAMP"/>
    <property type="match status" value="2"/>
</dbReference>
<dbReference type="GO" id="GO:0006935">
    <property type="term" value="P:chemotaxis"/>
    <property type="evidence" value="ECO:0007669"/>
    <property type="project" value="UniProtKB-KW"/>
</dbReference>
<evidence type="ECO:0000256" key="4">
    <source>
        <dbReference type="ARBA" id="ARBA00022679"/>
    </source>
</evidence>
<dbReference type="InterPro" id="IPR003660">
    <property type="entry name" value="HAMP_dom"/>
</dbReference>
<feature type="domain" description="Methyl-accepting transducer" evidence="15">
    <location>
        <begin position="716"/>
        <end position="945"/>
    </location>
</feature>
<keyword evidence="7" id="KW-0067">ATP-binding</keyword>
<gene>
    <name evidence="18" type="ORF">EPV75_10470</name>
</gene>
<dbReference type="SUPFAM" id="SSF58104">
    <property type="entry name" value="Methyl-accepting chemotaxis protein (MCP) signaling domain"/>
    <property type="match status" value="1"/>
</dbReference>
<dbReference type="NCBIfam" id="TIGR00229">
    <property type="entry name" value="sensory_box"/>
    <property type="match status" value="1"/>
</dbReference>
<dbReference type="PROSITE" id="PS50111">
    <property type="entry name" value="CHEMOTAXIS_TRANSDUC_2"/>
    <property type="match status" value="1"/>
</dbReference>
<keyword evidence="19" id="KW-1185">Reference proteome</keyword>
<dbReference type="PANTHER" id="PTHR43531">
    <property type="entry name" value="PROTEIN ICFG"/>
    <property type="match status" value="1"/>
</dbReference>
<feature type="compositionally biased region" description="Basic and acidic residues" evidence="13">
    <location>
        <begin position="1118"/>
        <end position="1133"/>
    </location>
</feature>
<evidence type="ECO:0000256" key="7">
    <source>
        <dbReference type="ARBA" id="ARBA00022840"/>
    </source>
</evidence>
<dbReference type="InterPro" id="IPR051310">
    <property type="entry name" value="MCP_chemotaxis"/>
</dbReference>
<dbReference type="Gene3D" id="1.20.120.30">
    <property type="entry name" value="Aspartate receptor, ligand-binding domain"/>
    <property type="match status" value="1"/>
</dbReference>
<evidence type="ECO:0000256" key="13">
    <source>
        <dbReference type="SAM" id="MobiDB-lite"/>
    </source>
</evidence>
<keyword evidence="2" id="KW-0145">Chemotaxis</keyword>
<evidence type="ECO:0000256" key="12">
    <source>
        <dbReference type="SAM" id="Coils"/>
    </source>
</evidence>
<dbReference type="EMBL" id="CP035033">
    <property type="protein sequence ID" value="QAB16061.1"/>
    <property type="molecule type" value="Genomic_DNA"/>
</dbReference>
<dbReference type="PROSITE" id="PS50112">
    <property type="entry name" value="PAS"/>
    <property type="match status" value="1"/>
</dbReference>
<dbReference type="GO" id="GO:0016301">
    <property type="term" value="F:kinase activity"/>
    <property type="evidence" value="ECO:0007669"/>
    <property type="project" value="UniProtKB-KW"/>
</dbReference>
<evidence type="ECO:0000256" key="8">
    <source>
        <dbReference type="ARBA" id="ARBA00023012"/>
    </source>
</evidence>
<keyword evidence="6" id="KW-0418">Kinase</keyword>
<dbReference type="InterPro" id="IPR025991">
    <property type="entry name" value="Chemoreceptor_zinc-bind_dom"/>
</dbReference>
<keyword evidence="14" id="KW-1133">Transmembrane helix</keyword>
<name>A0A410H573_9GAMM</name>
<feature type="coiled-coil region" evidence="12">
    <location>
        <begin position="640"/>
        <end position="667"/>
    </location>
</feature>
<dbReference type="SUPFAM" id="SSF158472">
    <property type="entry name" value="HAMP domain-like"/>
    <property type="match status" value="1"/>
</dbReference>
<dbReference type="SMART" id="SM00283">
    <property type="entry name" value="MA"/>
    <property type="match status" value="1"/>
</dbReference>
<dbReference type="SUPFAM" id="SSF55785">
    <property type="entry name" value="PYP-like sensor domain (PAS domain)"/>
    <property type="match status" value="1"/>
</dbReference>
<dbReference type="Proteomes" id="UP000285478">
    <property type="component" value="Chromosome"/>
</dbReference>
<evidence type="ECO:0000313" key="18">
    <source>
        <dbReference type="EMBL" id="QAB16061.1"/>
    </source>
</evidence>
<feature type="domain" description="HAMP" evidence="17">
    <location>
        <begin position="622"/>
        <end position="666"/>
    </location>
</feature>
<dbReference type="InterPro" id="IPR035965">
    <property type="entry name" value="PAS-like_dom_sf"/>
</dbReference>
<comment type="similarity">
    <text evidence="10">Belongs to the methyl-accepting chemotaxis (MCP) protein family.</text>
</comment>
<evidence type="ECO:0000313" key="19">
    <source>
        <dbReference type="Proteomes" id="UP000285478"/>
    </source>
</evidence>
<keyword evidence="14" id="KW-0472">Membrane</keyword>
<dbReference type="SUPFAM" id="SSF103190">
    <property type="entry name" value="Sensory domain-like"/>
    <property type="match status" value="1"/>
</dbReference>
<evidence type="ECO:0000256" key="6">
    <source>
        <dbReference type="ARBA" id="ARBA00022777"/>
    </source>
</evidence>
<keyword evidence="14" id="KW-0812">Transmembrane</keyword>
<dbReference type="AlphaFoldDB" id="A0A410H573"/>
<evidence type="ECO:0000256" key="10">
    <source>
        <dbReference type="ARBA" id="ARBA00029447"/>
    </source>
</evidence>
<dbReference type="InterPro" id="IPR013655">
    <property type="entry name" value="PAS_fold_3"/>
</dbReference>
<feature type="region of interest" description="Disordered" evidence="13">
    <location>
        <begin position="1094"/>
        <end position="1168"/>
    </location>
</feature>
<evidence type="ECO:0000259" key="17">
    <source>
        <dbReference type="PROSITE" id="PS50885"/>
    </source>
</evidence>
<dbReference type="InterPro" id="IPR029151">
    <property type="entry name" value="Sensor-like_sf"/>
</dbReference>
<dbReference type="Gene3D" id="1.10.287.950">
    <property type="entry name" value="Methyl-accepting chemotaxis protein"/>
    <property type="match status" value="1"/>
</dbReference>
<evidence type="ECO:0000256" key="2">
    <source>
        <dbReference type="ARBA" id="ARBA00022500"/>
    </source>
</evidence>